<dbReference type="EMBL" id="FNZE01000009">
    <property type="protein sequence ID" value="SEJ47514.1"/>
    <property type="molecule type" value="Genomic_DNA"/>
</dbReference>
<keyword evidence="7 8" id="KW-0449">Lipoprotein</keyword>
<evidence type="ECO:0000256" key="2">
    <source>
        <dbReference type="ARBA" id="ARBA00022452"/>
    </source>
</evidence>
<evidence type="ECO:0000313" key="10">
    <source>
        <dbReference type="EMBL" id="SEJ47514.1"/>
    </source>
</evidence>
<dbReference type="NCBIfam" id="TIGR01845">
    <property type="entry name" value="outer_NodT"/>
    <property type="match status" value="1"/>
</dbReference>
<dbReference type="STRING" id="915471.SAMN05216201_109125"/>
<evidence type="ECO:0000313" key="11">
    <source>
        <dbReference type="Proteomes" id="UP000242930"/>
    </source>
</evidence>
<name>A0A1H6Z683_9PSED</name>
<dbReference type="RefSeq" id="WP_090311436.1">
    <property type="nucleotide sequence ID" value="NZ_FNZE01000009.1"/>
</dbReference>
<dbReference type="SUPFAM" id="SSF56954">
    <property type="entry name" value="Outer membrane efflux proteins (OEP)"/>
    <property type="match status" value="1"/>
</dbReference>
<keyword evidence="5 8" id="KW-0564">Palmitate</keyword>
<dbReference type="AlphaFoldDB" id="A0A1H6Z683"/>
<keyword evidence="3 8" id="KW-0812">Transmembrane</keyword>
<evidence type="ECO:0000256" key="6">
    <source>
        <dbReference type="ARBA" id="ARBA00023237"/>
    </source>
</evidence>
<dbReference type="PANTHER" id="PTHR30203">
    <property type="entry name" value="OUTER MEMBRANE CATION EFFLUX PROTEIN"/>
    <property type="match status" value="1"/>
</dbReference>
<proteinExistence type="inferred from homology"/>
<keyword evidence="4 8" id="KW-0472">Membrane</keyword>
<dbReference type="InterPro" id="IPR010131">
    <property type="entry name" value="MdtP/NodT-like"/>
</dbReference>
<evidence type="ECO:0000256" key="3">
    <source>
        <dbReference type="ARBA" id="ARBA00022692"/>
    </source>
</evidence>
<evidence type="ECO:0000256" key="9">
    <source>
        <dbReference type="SAM" id="MobiDB-lite"/>
    </source>
</evidence>
<accession>A0A1H6Z683</accession>
<dbReference type="OrthoDB" id="9770517at2"/>
<dbReference type="InterPro" id="IPR003423">
    <property type="entry name" value="OMP_efflux"/>
</dbReference>
<comment type="similarity">
    <text evidence="1 8">Belongs to the outer membrane factor (OMF) (TC 1.B.17) family.</text>
</comment>
<evidence type="ECO:0000256" key="5">
    <source>
        <dbReference type="ARBA" id="ARBA00023139"/>
    </source>
</evidence>
<dbReference type="Gene3D" id="2.20.200.10">
    <property type="entry name" value="Outer membrane efflux proteins (OEP)"/>
    <property type="match status" value="1"/>
</dbReference>
<dbReference type="GO" id="GO:0009279">
    <property type="term" value="C:cell outer membrane"/>
    <property type="evidence" value="ECO:0007669"/>
    <property type="project" value="UniProtKB-SubCell"/>
</dbReference>
<comment type="subcellular location">
    <subcellularLocation>
        <location evidence="8">Cell outer membrane</location>
        <topology evidence="8">Lipid-anchor</topology>
    </subcellularLocation>
</comment>
<evidence type="ECO:0000256" key="8">
    <source>
        <dbReference type="RuleBase" id="RU362097"/>
    </source>
</evidence>
<gene>
    <name evidence="10" type="ORF">SAMN05216201_109125</name>
</gene>
<evidence type="ECO:0000256" key="1">
    <source>
        <dbReference type="ARBA" id="ARBA00007613"/>
    </source>
</evidence>
<dbReference type="GO" id="GO:0015562">
    <property type="term" value="F:efflux transmembrane transporter activity"/>
    <property type="evidence" value="ECO:0007669"/>
    <property type="project" value="InterPro"/>
</dbReference>
<dbReference type="Gene3D" id="1.20.1600.10">
    <property type="entry name" value="Outer membrane efflux proteins (OEP)"/>
    <property type="match status" value="1"/>
</dbReference>
<keyword evidence="6" id="KW-0998">Cell outer membrane</keyword>
<organism evidence="10 11">
    <name type="scientific">Pseudomonas linyingensis</name>
    <dbReference type="NCBI Taxonomy" id="915471"/>
    <lineage>
        <taxon>Bacteria</taxon>
        <taxon>Pseudomonadati</taxon>
        <taxon>Pseudomonadota</taxon>
        <taxon>Gammaproteobacteria</taxon>
        <taxon>Pseudomonadales</taxon>
        <taxon>Pseudomonadaceae</taxon>
        <taxon>Pseudomonas</taxon>
    </lineage>
</organism>
<keyword evidence="2 8" id="KW-1134">Transmembrane beta strand</keyword>
<evidence type="ECO:0000256" key="4">
    <source>
        <dbReference type="ARBA" id="ARBA00023136"/>
    </source>
</evidence>
<sequence length="513" mass="55080">MTAPIPELARPVGANSFARRLGVATDKANKFAPALLLALTLSGCAIGPDYQRPELNTPAAFKQAAGWKAAEPADALARGAWWELYDDAALNDLQQRLERSNQSLAQSLAQYREAQALVRGTRASFFPSLSGNASKTRSGQGTGQSTVRLADGSTVTSGVSTGAISTSYDLSFGVNWELDLWGKLRRQLEADNASLSASAADLAAVRLSLQSELAQNYLQLRVLDEQQRLLDATVAAYARALKLTENQYQAGIVPKSDVTQARTQLKSTEAQAIDLRYQRAQLEHAIAVLIGVPPSEFALAAVDGVPALPQVPVSVPSQLLERRPDVASAERSVISANAEIGVAKAAYFPSLSLSAAGGYRSDMLSQWISTPNRFWSIGPEFAMTLFDAGLIRSQVDQAEARYDQTVAGYRQTVLDSFREVEDYLVQLRVLEEESGVQQEALDAARESLRLVENQYKAGTIDYNSVVSVQTAALSNERTQLNLLGSRLTASVQLIAALGGGWQGVAAEQSASGD</sequence>
<dbReference type="Proteomes" id="UP000242930">
    <property type="component" value="Unassembled WGS sequence"/>
</dbReference>
<dbReference type="Pfam" id="PF02321">
    <property type="entry name" value="OEP"/>
    <property type="match status" value="2"/>
</dbReference>
<keyword evidence="11" id="KW-1185">Reference proteome</keyword>
<feature type="region of interest" description="Disordered" evidence="9">
    <location>
        <begin position="129"/>
        <end position="148"/>
    </location>
</feature>
<reference evidence="11" key="1">
    <citation type="submission" date="2016-10" db="EMBL/GenBank/DDBJ databases">
        <authorList>
            <person name="Varghese N."/>
            <person name="Submissions S."/>
        </authorList>
    </citation>
    <scope>NUCLEOTIDE SEQUENCE [LARGE SCALE GENOMIC DNA]</scope>
    <source>
        <strain evidence="11">LMG 25967</strain>
    </source>
</reference>
<protein>
    <submittedName>
        <fullName evidence="10">Efflux transporter, outer membrane factor (OMF) lipoprotein, NodT family</fullName>
    </submittedName>
</protein>
<dbReference type="PANTHER" id="PTHR30203:SF33">
    <property type="entry name" value="BLR4455 PROTEIN"/>
    <property type="match status" value="1"/>
</dbReference>
<evidence type="ECO:0000256" key="7">
    <source>
        <dbReference type="ARBA" id="ARBA00023288"/>
    </source>
</evidence>